<dbReference type="EMBL" id="JADWDC010000124">
    <property type="protein sequence ID" value="MCC0179855.1"/>
    <property type="molecule type" value="Genomic_DNA"/>
</dbReference>
<dbReference type="AlphaFoldDB" id="A0A964C1R8"/>
<sequence>MTDSGTPFNLSILTEESEQFRSKQIKYYVEKKQWNRYFDLSRQRRKKIYWS</sequence>
<gene>
    <name evidence="1" type="ORF">I4641_23235</name>
</gene>
<evidence type="ECO:0000313" key="2">
    <source>
        <dbReference type="Proteomes" id="UP000729733"/>
    </source>
</evidence>
<accession>A0A964C1R8</accession>
<name>A0A964C1R8_9CYAN</name>
<comment type="caution">
    <text evidence="1">The sequence shown here is derived from an EMBL/GenBank/DDBJ whole genome shotgun (WGS) entry which is preliminary data.</text>
</comment>
<protein>
    <submittedName>
        <fullName evidence="1">Uncharacterized protein</fullName>
    </submittedName>
</protein>
<organism evidence="1 2">
    <name type="scientific">Waterburya agarophytonicola KI4</name>
    <dbReference type="NCBI Taxonomy" id="2874699"/>
    <lineage>
        <taxon>Bacteria</taxon>
        <taxon>Bacillati</taxon>
        <taxon>Cyanobacteriota</taxon>
        <taxon>Cyanophyceae</taxon>
        <taxon>Pleurocapsales</taxon>
        <taxon>Hyellaceae</taxon>
        <taxon>Waterburya</taxon>
        <taxon>Waterburya agarophytonicola</taxon>
    </lineage>
</organism>
<evidence type="ECO:0000313" key="1">
    <source>
        <dbReference type="EMBL" id="MCC0179855.1"/>
    </source>
</evidence>
<reference evidence="1" key="1">
    <citation type="journal article" date="2021" name="Antonie Van Leeuwenhoek">
        <title>Draft genome and description of Waterburya agarophytonicola gen. nov. sp. nov. (Pleurocapsales, Cyanobacteria): a seaweed symbiont.</title>
        <authorList>
            <person name="Bonthond G."/>
            <person name="Shalygin S."/>
            <person name="Bayer T."/>
            <person name="Weinberger F."/>
        </authorList>
    </citation>
    <scope>NUCLEOTIDE SEQUENCE</scope>
    <source>
        <strain evidence="1">KI4</strain>
    </source>
</reference>
<proteinExistence type="predicted"/>
<keyword evidence="2" id="KW-1185">Reference proteome</keyword>
<dbReference type="Proteomes" id="UP000729733">
    <property type="component" value="Unassembled WGS sequence"/>
</dbReference>